<comment type="caution">
    <text evidence="20">The sequence shown here is derived from an EMBL/GenBank/DDBJ whole genome shotgun (WGS) entry which is preliminary data.</text>
</comment>
<feature type="compositionally biased region" description="Pro residues" evidence="17">
    <location>
        <begin position="68"/>
        <end position="172"/>
    </location>
</feature>
<keyword evidence="4" id="KW-0723">Serine/threonine-protein kinase</keyword>
<comment type="catalytic activity">
    <reaction evidence="15">
        <text>L-seryl-[protein] + ATP = O-phospho-L-seryl-[protein] + ADP + H(+)</text>
        <dbReference type="Rhea" id="RHEA:17989"/>
        <dbReference type="Rhea" id="RHEA-COMP:9863"/>
        <dbReference type="Rhea" id="RHEA-COMP:11604"/>
        <dbReference type="ChEBI" id="CHEBI:15378"/>
        <dbReference type="ChEBI" id="CHEBI:29999"/>
        <dbReference type="ChEBI" id="CHEBI:30616"/>
        <dbReference type="ChEBI" id="CHEBI:83421"/>
        <dbReference type="ChEBI" id="CHEBI:456216"/>
        <dbReference type="EC" id="2.7.11.1"/>
    </reaction>
</comment>
<feature type="domain" description="Protein kinase" evidence="19">
    <location>
        <begin position="383"/>
        <end position="665"/>
    </location>
</feature>
<comment type="catalytic activity">
    <reaction evidence="14">
        <text>L-threonyl-[protein] + ATP = O-phospho-L-threonyl-[protein] + ADP + H(+)</text>
        <dbReference type="Rhea" id="RHEA:46608"/>
        <dbReference type="Rhea" id="RHEA-COMP:11060"/>
        <dbReference type="Rhea" id="RHEA-COMP:11605"/>
        <dbReference type="ChEBI" id="CHEBI:15378"/>
        <dbReference type="ChEBI" id="CHEBI:30013"/>
        <dbReference type="ChEBI" id="CHEBI:30616"/>
        <dbReference type="ChEBI" id="CHEBI:61977"/>
        <dbReference type="ChEBI" id="CHEBI:456216"/>
        <dbReference type="EC" id="2.7.11.1"/>
    </reaction>
</comment>
<dbReference type="PANTHER" id="PTHR47982:SF35">
    <property type="entry name" value="PROLINE-RICH RECEPTOR-LIKE PROTEIN KINASE PERK1-RELATED"/>
    <property type="match status" value="1"/>
</dbReference>
<evidence type="ECO:0000256" key="6">
    <source>
        <dbReference type="ARBA" id="ARBA00022679"/>
    </source>
</evidence>
<dbReference type="EC" id="2.7.11.1" evidence="2"/>
<dbReference type="OrthoDB" id="4062651at2759"/>
<proteinExistence type="predicted"/>
<dbReference type="Gene3D" id="3.30.200.20">
    <property type="entry name" value="Phosphorylase Kinase, domain 1"/>
    <property type="match status" value="1"/>
</dbReference>
<dbReference type="PROSITE" id="PS00107">
    <property type="entry name" value="PROTEIN_KINASE_ATP"/>
    <property type="match status" value="1"/>
</dbReference>
<feature type="region of interest" description="Disordered" evidence="17">
    <location>
        <begin position="1"/>
        <end position="247"/>
    </location>
</feature>
<dbReference type="PANTHER" id="PTHR47982">
    <property type="entry name" value="PROLINE-RICH RECEPTOR-LIKE PROTEIN KINASE PERK4"/>
    <property type="match status" value="1"/>
</dbReference>
<dbReference type="EMBL" id="JAMYWD010000012">
    <property type="protein sequence ID" value="KAJ4951815.1"/>
    <property type="molecule type" value="Genomic_DNA"/>
</dbReference>
<keyword evidence="21" id="KW-1185">Reference proteome</keyword>
<evidence type="ECO:0000256" key="1">
    <source>
        <dbReference type="ARBA" id="ARBA00004162"/>
    </source>
</evidence>
<evidence type="ECO:0000256" key="12">
    <source>
        <dbReference type="ARBA" id="ARBA00023136"/>
    </source>
</evidence>
<evidence type="ECO:0000256" key="4">
    <source>
        <dbReference type="ARBA" id="ARBA00022527"/>
    </source>
</evidence>
<feature type="transmembrane region" description="Helical" evidence="18">
    <location>
        <begin position="250"/>
        <end position="272"/>
    </location>
</feature>
<keyword evidence="11 18" id="KW-1133">Transmembrane helix</keyword>
<evidence type="ECO:0000256" key="7">
    <source>
        <dbReference type="ARBA" id="ARBA00022692"/>
    </source>
</evidence>
<dbReference type="AlphaFoldDB" id="A0A9Q0JVC1"/>
<evidence type="ECO:0000256" key="9">
    <source>
        <dbReference type="ARBA" id="ARBA00022777"/>
    </source>
</evidence>
<evidence type="ECO:0000256" key="17">
    <source>
        <dbReference type="SAM" id="MobiDB-lite"/>
    </source>
</evidence>
<gene>
    <name evidence="20" type="ORF">NE237_028647</name>
</gene>
<accession>A0A9Q0JVC1</accession>
<keyword evidence="13" id="KW-0325">Glycoprotein</keyword>
<evidence type="ECO:0000256" key="13">
    <source>
        <dbReference type="ARBA" id="ARBA00023180"/>
    </source>
</evidence>
<dbReference type="InterPro" id="IPR047117">
    <property type="entry name" value="PERK1-13-like"/>
</dbReference>
<dbReference type="PROSITE" id="PS00108">
    <property type="entry name" value="PROTEIN_KINASE_ST"/>
    <property type="match status" value="1"/>
</dbReference>
<keyword evidence="7 18" id="KW-0812">Transmembrane</keyword>
<keyword evidence="9" id="KW-0418">Kinase</keyword>
<evidence type="ECO:0000256" key="8">
    <source>
        <dbReference type="ARBA" id="ARBA00022741"/>
    </source>
</evidence>
<dbReference type="Pfam" id="PF07714">
    <property type="entry name" value="PK_Tyr_Ser-Thr"/>
    <property type="match status" value="1"/>
</dbReference>
<evidence type="ECO:0000259" key="19">
    <source>
        <dbReference type="PROSITE" id="PS50011"/>
    </source>
</evidence>
<evidence type="ECO:0000256" key="16">
    <source>
        <dbReference type="PROSITE-ProRule" id="PRU10141"/>
    </source>
</evidence>
<dbReference type="SUPFAM" id="SSF56112">
    <property type="entry name" value="Protein kinase-like (PK-like)"/>
    <property type="match status" value="1"/>
</dbReference>
<sequence length="739" mass="78024">MSSPTNASLPASSPPPPSKASPPASSPPPPATNAPPPASSPPPPPPTNASPPASSPPPPPTNASAPASSPPPPSNAPPPASSPPPPSNAPPPASSPPPPPSNAPLPASSRPPPSSNAPPPASSPPPPPSNAPLPASSRPPPSSNAPPPASSPPPPPSNAPPPASLSPPPPNASPSAPASPTLVAPPAHSPPPPTNASPFAASPPPPSYTYSPPPPPNTIYSSPLLPFGTSDHPPPPPPPPSSSNSSVSTALVVGISIGGVIVLGFLCLLFFYCCCKKKQRRRDHNRIVDFNGPPRPLPKDRPFDGQPQHWQHNAPPPGDHIVTMSTMPSASPAYTTVINSSARSESNYSRSENLLPPQSPGIALGFSTSAFTYEDLEMATDGFSDANMLGQGGFGYVHRGVLPNGKEVAIKSLKASSGQGDREFQAEVEIISRVHHKYLVSLVGYCMDGSQRMLVYEFVPNKTLEFHLHGKGRPVLDWHTRLKIAVGTAKGLAYLHEDCHPKIIHRDIKAANILLDFNFEAKVADFGLARLSSDANTHISTRVMGTFGYLAPEYAASGKLTDKSDVFSFGVMLLELITGHRPVGSARKFNDDSLVDWARPLLTQALEDGNYDTLVDPRLQMDFNPTEMACMVACAASCVHHSARRRQCMSQIVRALEGNMPHSNLNEGIRPGNIYGGSHGSSDYDTIQYNEDMNRFRNMVFVSQEYGSSEHGLYSSGSSNESQQTTRGMEVAMIKRNRR</sequence>
<dbReference type="GO" id="GO:0005524">
    <property type="term" value="F:ATP binding"/>
    <property type="evidence" value="ECO:0007669"/>
    <property type="project" value="UniProtKB-UniRule"/>
</dbReference>
<reference evidence="20" key="1">
    <citation type="journal article" date="2023" name="Plant J.">
        <title>The genome of the king protea, Protea cynaroides.</title>
        <authorList>
            <person name="Chang J."/>
            <person name="Duong T.A."/>
            <person name="Schoeman C."/>
            <person name="Ma X."/>
            <person name="Roodt D."/>
            <person name="Barker N."/>
            <person name="Li Z."/>
            <person name="Van de Peer Y."/>
            <person name="Mizrachi E."/>
        </authorList>
    </citation>
    <scope>NUCLEOTIDE SEQUENCE</scope>
    <source>
        <tissue evidence="20">Young leaves</tissue>
    </source>
</reference>
<feature type="compositionally biased region" description="Pro residues" evidence="17">
    <location>
        <begin position="12"/>
        <end position="61"/>
    </location>
</feature>
<dbReference type="CDD" id="cd14066">
    <property type="entry name" value="STKc_IRAK"/>
    <property type="match status" value="1"/>
</dbReference>
<feature type="region of interest" description="Disordered" evidence="17">
    <location>
        <begin position="711"/>
        <end position="739"/>
    </location>
</feature>
<evidence type="ECO:0000256" key="18">
    <source>
        <dbReference type="SAM" id="Phobius"/>
    </source>
</evidence>
<dbReference type="InterPro" id="IPR000719">
    <property type="entry name" value="Prot_kinase_dom"/>
</dbReference>
<keyword evidence="10 16" id="KW-0067">ATP-binding</keyword>
<feature type="binding site" evidence="16">
    <location>
        <position position="411"/>
    </location>
    <ligand>
        <name>ATP</name>
        <dbReference type="ChEBI" id="CHEBI:30616"/>
    </ligand>
</feature>
<keyword evidence="6" id="KW-0808">Transferase</keyword>
<organism evidence="20 21">
    <name type="scientific">Protea cynaroides</name>
    <dbReference type="NCBI Taxonomy" id="273540"/>
    <lineage>
        <taxon>Eukaryota</taxon>
        <taxon>Viridiplantae</taxon>
        <taxon>Streptophyta</taxon>
        <taxon>Embryophyta</taxon>
        <taxon>Tracheophyta</taxon>
        <taxon>Spermatophyta</taxon>
        <taxon>Magnoliopsida</taxon>
        <taxon>Proteales</taxon>
        <taxon>Proteaceae</taxon>
        <taxon>Protea</taxon>
    </lineage>
</organism>
<feature type="compositionally biased region" description="Pro residues" evidence="17">
    <location>
        <begin position="232"/>
        <end position="241"/>
    </location>
</feature>
<evidence type="ECO:0000256" key="14">
    <source>
        <dbReference type="ARBA" id="ARBA00047899"/>
    </source>
</evidence>
<feature type="compositionally biased region" description="Low complexity" evidence="17">
    <location>
        <begin position="1"/>
        <end position="11"/>
    </location>
</feature>
<dbReference type="InterPro" id="IPR001245">
    <property type="entry name" value="Ser-Thr/Tyr_kinase_cat_dom"/>
</dbReference>
<dbReference type="Proteomes" id="UP001141806">
    <property type="component" value="Unassembled WGS sequence"/>
</dbReference>
<dbReference type="FunFam" id="3.30.200.20:FF:000207">
    <property type="entry name" value="proline-rich receptor-like protein kinase PERK1"/>
    <property type="match status" value="1"/>
</dbReference>
<keyword evidence="8 16" id="KW-0547">Nucleotide-binding</keyword>
<protein>
    <recommendedName>
        <fullName evidence="2">non-specific serine/threonine protein kinase</fullName>
        <ecNumber evidence="2">2.7.11.1</ecNumber>
    </recommendedName>
</protein>
<keyword evidence="3" id="KW-1003">Cell membrane</keyword>
<dbReference type="Gene3D" id="1.10.510.10">
    <property type="entry name" value="Transferase(Phosphotransferase) domain 1"/>
    <property type="match status" value="1"/>
</dbReference>
<dbReference type="InterPro" id="IPR011009">
    <property type="entry name" value="Kinase-like_dom_sf"/>
</dbReference>
<keyword evidence="5" id="KW-0597">Phosphoprotein</keyword>
<evidence type="ECO:0000256" key="2">
    <source>
        <dbReference type="ARBA" id="ARBA00012513"/>
    </source>
</evidence>
<comment type="subcellular location">
    <subcellularLocation>
        <location evidence="1">Cell membrane</location>
        <topology evidence="1">Single-pass membrane protein</topology>
    </subcellularLocation>
</comment>
<evidence type="ECO:0000256" key="5">
    <source>
        <dbReference type="ARBA" id="ARBA00022553"/>
    </source>
</evidence>
<evidence type="ECO:0000256" key="15">
    <source>
        <dbReference type="ARBA" id="ARBA00048679"/>
    </source>
</evidence>
<feature type="compositionally biased region" description="Low complexity" evidence="17">
    <location>
        <begin position="173"/>
        <end position="186"/>
    </location>
</feature>
<dbReference type="InterPro" id="IPR017441">
    <property type="entry name" value="Protein_kinase_ATP_BS"/>
</dbReference>
<evidence type="ECO:0000313" key="20">
    <source>
        <dbReference type="EMBL" id="KAJ4951815.1"/>
    </source>
</evidence>
<dbReference type="SMART" id="SM00220">
    <property type="entry name" value="S_TKc"/>
    <property type="match status" value="1"/>
</dbReference>
<evidence type="ECO:0000256" key="11">
    <source>
        <dbReference type="ARBA" id="ARBA00022989"/>
    </source>
</evidence>
<dbReference type="InterPro" id="IPR008271">
    <property type="entry name" value="Ser/Thr_kinase_AS"/>
</dbReference>
<name>A0A9Q0JVC1_9MAGN</name>
<evidence type="ECO:0000256" key="3">
    <source>
        <dbReference type="ARBA" id="ARBA00022475"/>
    </source>
</evidence>
<dbReference type="PROSITE" id="PS50011">
    <property type="entry name" value="PROTEIN_KINASE_DOM"/>
    <property type="match status" value="1"/>
</dbReference>
<dbReference type="FunFam" id="1.10.510.10:FF:000239">
    <property type="entry name" value="Proline-rich receptor-like protein kinase PERK1"/>
    <property type="match status" value="1"/>
</dbReference>
<dbReference type="GO" id="GO:0004674">
    <property type="term" value="F:protein serine/threonine kinase activity"/>
    <property type="evidence" value="ECO:0007669"/>
    <property type="project" value="UniProtKB-KW"/>
</dbReference>
<dbReference type="GO" id="GO:0005886">
    <property type="term" value="C:plasma membrane"/>
    <property type="evidence" value="ECO:0007669"/>
    <property type="project" value="UniProtKB-SubCell"/>
</dbReference>
<evidence type="ECO:0000313" key="21">
    <source>
        <dbReference type="Proteomes" id="UP001141806"/>
    </source>
</evidence>
<evidence type="ECO:0000256" key="10">
    <source>
        <dbReference type="ARBA" id="ARBA00022840"/>
    </source>
</evidence>
<feature type="compositionally biased region" description="Pro residues" evidence="17">
    <location>
        <begin position="187"/>
        <end position="217"/>
    </location>
</feature>
<keyword evidence="12 18" id="KW-0472">Membrane</keyword>